<name>A0AAC9HT39_9PSEU</name>
<evidence type="ECO:0000313" key="1">
    <source>
        <dbReference type="EMBL" id="AOS64616.1"/>
    </source>
</evidence>
<dbReference type="RefSeq" id="WP_069850866.1">
    <property type="nucleotide sequence ID" value="NZ_CP014859.1"/>
</dbReference>
<proteinExistence type="predicted"/>
<sequence length="278" mass="31396">MRPPVDDPQRRLYALNHRVLDAEGYAELLDLERGWVVPAAAREVAQAPPFESLPELMTALRDLLEFEEREGPSEHERFLAQEASLEQFKMVVADFAVDGLVESQSHLGIIPRLPGQARNTVMRVLIDEFGCGNNDQEHAELYRRLVAGLGMPTELAHYVAEAPAECLAYVNVFHWFAHRAPEPEYFLGAYAYFESSVLYAFRCYADAGARLGIDSTYYTEHLHIDSFHSTQMRSAIYALQRERPVELAKVWAGVQLTSRIVAEATEASFGRARQRVPA</sequence>
<keyword evidence="2" id="KW-1185">Reference proteome</keyword>
<dbReference type="SMART" id="SM01236">
    <property type="entry name" value="Haem_oxygenase_2"/>
    <property type="match status" value="1"/>
</dbReference>
<organism evidence="1 2">
    <name type="scientific">Actinoalloteichus hymeniacidonis</name>
    <dbReference type="NCBI Taxonomy" id="340345"/>
    <lineage>
        <taxon>Bacteria</taxon>
        <taxon>Bacillati</taxon>
        <taxon>Actinomycetota</taxon>
        <taxon>Actinomycetes</taxon>
        <taxon>Pseudonocardiales</taxon>
        <taxon>Pseudonocardiaceae</taxon>
        <taxon>Actinoalloteichus</taxon>
    </lineage>
</organism>
<gene>
    <name evidence="1" type="ORF">TL08_19125</name>
</gene>
<dbReference type="KEGG" id="ahm:TL08_19125"/>
<dbReference type="SUPFAM" id="SSF48613">
    <property type="entry name" value="Heme oxygenase-like"/>
    <property type="match status" value="1"/>
</dbReference>
<dbReference type="AlphaFoldDB" id="A0AAC9HT39"/>
<dbReference type="InterPro" id="IPR016084">
    <property type="entry name" value="Haem_Oase-like_multi-hlx"/>
</dbReference>
<reference evidence="2" key="1">
    <citation type="submission" date="2016-03" db="EMBL/GenBank/DDBJ databases">
        <title>Complete genome sequence of the type strain Actinoalloteichus hymeniacidonis DSM 45092.</title>
        <authorList>
            <person name="Schaffert L."/>
            <person name="Albersmeier A."/>
            <person name="Winkler A."/>
            <person name="Kalinowski J."/>
            <person name="Zotchev S."/>
            <person name="Ruckert C."/>
        </authorList>
    </citation>
    <scope>NUCLEOTIDE SEQUENCE [LARGE SCALE GENOMIC DNA]</scope>
    <source>
        <strain evidence="2">HPA177(T) (DSM 45092(T))</strain>
    </source>
</reference>
<dbReference type="EMBL" id="CP014859">
    <property type="protein sequence ID" value="AOS64616.1"/>
    <property type="molecule type" value="Genomic_DNA"/>
</dbReference>
<accession>A0AAC9HT39</accession>
<protein>
    <submittedName>
        <fullName evidence="1">Iron-containing redox enzyme</fullName>
    </submittedName>
</protein>
<dbReference type="Proteomes" id="UP000095210">
    <property type="component" value="Chromosome"/>
</dbReference>
<dbReference type="Gene3D" id="1.20.910.10">
    <property type="entry name" value="Heme oxygenase-like"/>
    <property type="match status" value="1"/>
</dbReference>
<evidence type="ECO:0000313" key="2">
    <source>
        <dbReference type="Proteomes" id="UP000095210"/>
    </source>
</evidence>
<dbReference type="Pfam" id="PF14518">
    <property type="entry name" value="Haem_oxygenas_2"/>
    <property type="match status" value="1"/>
</dbReference>